<accession>A0A927W9I4</accession>
<evidence type="ECO:0000256" key="2">
    <source>
        <dbReference type="ARBA" id="ARBA00022448"/>
    </source>
</evidence>
<keyword evidence="6 7" id="KW-0472">Membrane</keyword>
<dbReference type="InterPro" id="IPR035906">
    <property type="entry name" value="MetI-like_sf"/>
</dbReference>
<gene>
    <name evidence="9" type="ORF">E7215_03135</name>
</gene>
<dbReference type="PANTHER" id="PTHR43386:SF1">
    <property type="entry name" value="D,D-DIPEPTIDE TRANSPORT SYSTEM PERMEASE PROTEIN DDPC-RELATED"/>
    <property type="match status" value="1"/>
</dbReference>
<feature type="transmembrane region" description="Helical" evidence="7">
    <location>
        <begin position="248"/>
        <end position="267"/>
    </location>
</feature>
<dbReference type="InterPro" id="IPR025966">
    <property type="entry name" value="OppC_N"/>
</dbReference>
<evidence type="ECO:0000256" key="1">
    <source>
        <dbReference type="ARBA" id="ARBA00004651"/>
    </source>
</evidence>
<name>A0A927W9I4_9CLOT</name>
<protein>
    <submittedName>
        <fullName evidence="9">ABC transporter permease</fullName>
    </submittedName>
</protein>
<comment type="caution">
    <text evidence="9">The sequence shown here is derived from an EMBL/GenBank/DDBJ whole genome shotgun (WGS) entry which is preliminary data.</text>
</comment>
<evidence type="ECO:0000313" key="10">
    <source>
        <dbReference type="Proteomes" id="UP000768462"/>
    </source>
</evidence>
<dbReference type="GO" id="GO:0055085">
    <property type="term" value="P:transmembrane transport"/>
    <property type="evidence" value="ECO:0007669"/>
    <property type="project" value="InterPro"/>
</dbReference>
<evidence type="ECO:0000256" key="6">
    <source>
        <dbReference type="ARBA" id="ARBA00023136"/>
    </source>
</evidence>
<keyword evidence="3" id="KW-1003">Cell membrane</keyword>
<evidence type="ECO:0000313" key="9">
    <source>
        <dbReference type="EMBL" id="MBE6059155.1"/>
    </source>
</evidence>
<feature type="transmembrane region" description="Helical" evidence="7">
    <location>
        <begin position="21"/>
        <end position="39"/>
    </location>
</feature>
<comment type="subcellular location">
    <subcellularLocation>
        <location evidence="1 7">Cell membrane</location>
        <topology evidence="1 7">Multi-pass membrane protein</topology>
    </subcellularLocation>
</comment>
<evidence type="ECO:0000256" key="7">
    <source>
        <dbReference type="RuleBase" id="RU363032"/>
    </source>
</evidence>
<dbReference type="SUPFAM" id="SSF161098">
    <property type="entry name" value="MetI-like"/>
    <property type="match status" value="1"/>
</dbReference>
<keyword evidence="4 7" id="KW-0812">Transmembrane</keyword>
<feature type="transmembrane region" description="Helical" evidence="7">
    <location>
        <begin position="114"/>
        <end position="135"/>
    </location>
</feature>
<dbReference type="CDD" id="cd06261">
    <property type="entry name" value="TM_PBP2"/>
    <property type="match status" value="1"/>
</dbReference>
<feature type="transmembrane region" description="Helical" evidence="7">
    <location>
        <begin position="141"/>
        <end position="161"/>
    </location>
</feature>
<dbReference type="PROSITE" id="PS50928">
    <property type="entry name" value="ABC_TM1"/>
    <property type="match status" value="1"/>
</dbReference>
<dbReference type="EMBL" id="SVCM01000035">
    <property type="protein sequence ID" value="MBE6059155.1"/>
    <property type="molecule type" value="Genomic_DNA"/>
</dbReference>
<keyword evidence="5 7" id="KW-1133">Transmembrane helix</keyword>
<evidence type="ECO:0000256" key="5">
    <source>
        <dbReference type="ARBA" id="ARBA00022989"/>
    </source>
</evidence>
<dbReference type="Gene3D" id="1.10.3720.10">
    <property type="entry name" value="MetI-like"/>
    <property type="match status" value="1"/>
</dbReference>
<feature type="domain" description="ABC transmembrane type-1" evidence="8">
    <location>
        <begin position="79"/>
        <end position="268"/>
    </location>
</feature>
<proteinExistence type="inferred from homology"/>
<dbReference type="InterPro" id="IPR050366">
    <property type="entry name" value="BP-dependent_transpt_permease"/>
</dbReference>
<keyword evidence="2 7" id="KW-0813">Transport</keyword>
<dbReference type="GO" id="GO:0005886">
    <property type="term" value="C:plasma membrane"/>
    <property type="evidence" value="ECO:0007669"/>
    <property type="project" value="UniProtKB-SubCell"/>
</dbReference>
<feature type="transmembrane region" description="Helical" evidence="7">
    <location>
        <begin position="81"/>
        <end position="107"/>
    </location>
</feature>
<dbReference type="Pfam" id="PF12911">
    <property type="entry name" value="OppC_N"/>
    <property type="match status" value="1"/>
</dbReference>
<reference evidence="9" key="1">
    <citation type="submission" date="2019-04" db="EMBL/GenBank/DDBJ databases">
        <title>Evolution of Biomass-Degrading Anaerobic Consortia Revealed by Metagenomics.</title>
        <authorList>
            <person name="Peng X."/>
        </authorList>
    </citation>
    <scope>NUCLEOTIDE SEQUENCE</scope>
    <source>
        <strain evidence="9">SIG254</strain>
    </source>
</reference>
<organism evidence="9 10">
    <name type="scientific">Clostridium sulfidigenes</name>
    <dbReference type="NCBI Taxonomy" id="318464"/>
    <lineage>
        <taxon>Bacteria</taxon>
        <taxon>Bacillati</taxon>
        <taxon>Bacillota</taxon>
        <taxon>Clostridia</taxon>
        <taxon>Eubacteriales</taxon>
        <taxon>Clostridiaceae</taxon>
        <taxon>Clostridium</taxon>
    </lineage>
</organism>
<dbReference type="Proteomes" id="UP000768462">
    <property type="component" value="Unassembled WGS sequence"/>
</dbReference>
<feature type="transmembrane region" description="Helical" evidence="7">
    <location>
        <begin position="192"/>
        <end position="212"/>
    </location>
</feature>
<evidence type="ECO:0000259" key="8">
    <source>
        <dbReference type="PROSITE" id="PS50928"/>
    </source>
</evidence>
<dbReference type="PANTHER" id="PTHR43386">
    <property type="entry name" value="OLIGOPEPTIDE TRANSPORT SYSTEM PERMEASE PROTEIN APPC"/>
    <property type="match status" value="1"/>
</dbReference>
<sequence length="281" mass="30781">MFSVRFKDNFIRELKKNKLGIFALICLTLIIILSVFAFLTPYNPDTIDMSNQFISPNLKNIFGTDELGRDYFTRALYGARISLIVGVLSMMVSIFIGTLVGAISGLLGGKVDAIIMRIIDMLMSIPLFFLLLIVNSYLRPSIANIIIIIGIFGWMSIARIVRSETLSIKERDYILCSKALGSNNIKIVKTHIIPNAISTVIVAASINIADAILMESSLSFLGLGVQQPMASLGSMLQTAQARIGDKTYLAIFPGLMILLIVLSFNVLGDILRVALDPSQGE</sequence>
<dbReference type="Pfam" id="PF00528">
    <property type="entry name" value="BPD_transp_1"/>
    <property type="match status" value="1"/>
</dbReference>
<comment type="similarity">
    <text evidence="7">Belongs to the binding-protein-dependent transport system permease family.</text>
</comment>
<dbReference type="InterPro" id="IPR000515">
    <property type="entry name" value="MetI-like"/>
</dbReference>
<evidence type="ECO:0000256" key="3">
    <source>
        <dbReference type="ARBA" id="ARBA00022475"/>
    </source>
</evidence>
<evidence type="ECO:0000256" key="4">
    <source>
        <dbReference type="ARBA" id="ARBA00022692"/>
    </source>
</evidence>
<dbReference type="AlphaFoldDB" id="A0A927W9I4"/>